<proteinExistence type="predicted"/>
<dbReference type="EMBL" id="SNXW01000008">
    <property type="protein sequence ID" value="TDP81316.1"/>
    <property type="molecule type" value="Genomic_DNA"/>
</dbReference>
<feature type="chain" id="PRO_5020199461" description="DUF5666 domain-containing protein" evidence="1">
    <location>
        <begin position="37"/>
        <end position="523"/>
    </location>
</feature>
<dbReference type="InterPro" id="IPR043724">
    <property type="entry name" value="DUF5666"/>
</dbReference>
<protein>
    <recommendedName>
        <fullName evidence="2">DUF5666 domain-containing protein</fullName>
    </recommendedName>
</protein>
<dbReference type="AlphaFoldDB" id="A0A4R6R6Y1"/>
<dbReference type="RefSeq" id="WP_133610265.1">
    <property type="nucleotide sequence ID" value="NZ_SNXW01000008.1"/>
</dbReference>
<evidence type="ECO:0000259" key="2">
    <source>
        <dbReference type="Pfam" id="PF18914"/>
    </source>
</evidence>
<evidence type="ECO:0000256" key="1">
    <source>
        <dbReference type="SAM" id="SignalP"/>
    </source>
</evidence>
<reference evidence="3 4" key="1">
    <citation type="submission" date="2019-03" db="EMBL/GenBank/DDBJ databases">
        <title>Genomic Encyclopedia of Type Strains, Phase IV (KMG-IV): sequencing the most valuable type-strain genomes for metagenomic binning, comparative biology and taxonomic classification.</title>
        <authorList>
            <person name="Goeker M."/>
        </authorList>
    </citation>
    <scope>NUCLEOTIDE SEQUENCE [LARGE SCALE GENOMIC DNA]</scope>
    <source>
        <strain evidence="3 4">DSM 11901</strain>
    </source>
</reference>
<sequence>MQHTTSLNSLRQNTFTPLRGRLALSALAAAAVLTLAACGGGGSGSSTASSSGQATTAATYSGAVSGLGSIVVNGVRFSTSDASTTDAESGGAYARAFALGTTVSVTGDVDDNSATATASSITVHGGVRGAVTAVDTTANTLTVAGQTIKVDANTVFEGLNSASLTLAGLKSAVDAANLTVTTADTVYAEVHVVGDAASGFLATRVEQKATIAEGHAVVGKIVTGSLNGTSFGLLLRNGVTVMVGYSAATLRPNGVTLTEGTAVRVVSTTNPATLSNGNTLTATKVIVKRDRAITGRAKVRGAVSAISGTTLTVNDVTVDVSQARFDDGLTLAGLTVGTVLKVEGTFTNGVLVAREVEADSREYDAANGGGVKLYGVVSNATAGTPATFSIQGVTLTLPATGVTLPSDGTYVEVVARLVNGVLTVVRVGNDDNRAQRSFEVYGTTPCATGSSDLMASFTLTLRNGTTTTVDGRTATIELENGVSMTSGQANAQCFVEVKGAVTSTNTVTATRIEVKARTVPTAN</sequence>
<keyword evidence="4" id="KW-1185">Reference proteome</keyword>
<dbReference type="Pfam" id="PF18914">
    <property type="entry name" value="DUF5666"/>
    <property type="match status" value="4"/>
</dbReference>
<dbReference type="Proteomes" id="UP000294593">
    <property type="component" value="Unassembled WGS sequence"/>
</dbReference>
<feature type="domain" description="DUF5666" evidence="2">
    <location>
        <begin position="63"/>
        <end position="117"/>
    </location>
</feature>
<comment type="caution">
    <text evidence="3">The sequence shown here is derived from an EMBL/GenBank/DDBJ whole genome shotgun (WGS) entry which is preliminary data.</text>
</comment>
<evidence type="ECO:0000313" key="3">
    <source>
        <dbReference type="EMBL" id="TDP81316.1"/>
    </source>
</evidence>
<gene>
    <name evidence="3" type="ORF">EV672_108101</name>
</gene>
<feature type="domain" description="DUF5666" evidence="2">
    <location>
        <begin position="128"/>
        <end position="206"/>
    </location>
</feature>
<organism evidence="3 4">
    <name type="scientific">Aquabacterium commune</name>
    <dbReference type="NCBI Taxonomy" id="70586"/>
    <lineage>
        <taxon>Bacteria</taxon>
        <taxon>Pseudomonadati</taxon>
        <taxon>Pseudomonadota</taxon>
        <taxon>Betaproteobacteria</taxon>
        <taxon>Burkholderiales</taxon>
        <taxon>Aquabacterium</taxon>
    </lineage>
</organism>
<feature type="domain" description="DUF5666" evidence="2">
    <location>
        <begin position="300"/>
        <end position="357"/>
    </location>
</feature>
<feature type="signal peptide" evidence="1">
    <location>
        <begin position="1"/>
        <end position="36"/>
    </location>
</feature>
<dbReference type="OrthoDB" id="8900756at2"/>
<evidence type="ECO:0000313" key="4">
    <source>
        <dbReference type="Proteomes" id="UP000294593"/>
    </source>
</evidence>
<accession>A0A4R6R6Y1</accession>
<name>A0A4R6R6Y1_9BURK</name>
<keyword evidence="1" id="KW-0732">Signal</keyword>
<feature type="domain" description="DUF5666" evidence="2">
    <location>
        <begin position="456"/>
        <end position="513"/>
    </location>
</feature>